<dbReference type="Gene3D" id="3.40.50.300">
    <property type="entry name" value="P-loop containing nucleotide triphosphate hydrolases"/>
    <property type="match status" value="1"/>
</dbReference>
<keyword evidence="5" id="KW-0067">ATP-binding</keyword>
<evidence type="ECO:0000313" key="11">
    <source>
        <dbReference type="EMBL" id="UXN68276.1"/>
    </source>
</evidence>
<dbReference type="InterPro" id="IPR036640">
    <property type="entry name" value="ABC1_TM_sf"/>
</dbReference>
<feature type="transmembrane region" description="Helical" evidence="8">
    <location>
        <begin position="57"/>
        <end position="77"/>
    </location>
</feature>
<feature type="domain" description="ABC transmembrane type-1" evidence="10">
    <location>
        <begin position="25"/>
        <end position="301"/>
    </location>
</feature>
<keyword evidence="4" id="KW-0547">Nucleotide-binding</keyword>
<dbReference type="InterPro" id="IPR011527">
    <property type="entry name" value="ABC1_TM_dom"/>
</dbReference>
<name>A0ABY6CBD2_9HYPH</name>
<evidence type="ECO:0000256" key="2">
    <source>
        <dbReference type="ARBA" id="ARBA00005417"/>
    </source>
</evidence>
<dbReference type="PANTHER" id="PTHR24221:SF248">
    <property type="entry name" value="ABC TRANSPORTER TRANSMEMBRANE REGION"/>
    <property type="match status" value="1"/>
</dbReference>
<keyword evidence="6 8" id="KW-1133">Transmembrane helix</keyword>
<dbReference type="InterPro" id="IPR017871">
    <property type="entry name" value="ABC_transporter-like_CS"/>
</dbReference>
<dbReference type="SUPFAM" id="SSF52540">
    <property type="entry name" value="P-loop containing nucleoside triphosphate hydrolases"/>
    <property type="match status" value="1"/>
</dbReference>
<gene>
    <name evidence="11" type="ORF">N8A98_13445</name>
</gene>
<dbReference type="InterPro" id="IPR003439">
    <property type="entry name" value="ABC_transporter-like_ATP-bd"/>
</dbReference>
<proteinExistence type="inferred from homology"/>
<evidence type="ECO:0000259" key="9">
    <source>
        <dbReference type="PROSITE" id="PS50893"/>
    </source>
</evidence>
<dbReference type="InterPro" id="IPR039421">
    <property type="entry name" value="Type_1_exporter"/>
</dbReference>
<dbReference type="NCBIfam" id="TIGR01842">
    <property type="entry name" value="type_I_sec_PrtD"/>
    <property type="match status" value="1"/>
</dbReference>
<dbReference type="Proteomes" id="UP001061862">
    <property type="component" value="Chromosome"/>
</dbReference>
<dbReference type="Pfam" id="PF00005">
    <property type="entry name" value="ABC_tran"/>
    <property type="match status" value="1"/>
</dbReference>
<dbReference type="RefSeq" id="WP_262166035.1">
    <property type="nucleotide sequence ID" value="NZ_CP104965.1"/>
</dbReference>
<keyword evidence="3 8" id="KW-0812">Transmembrane</keyword>
<keyword evidence="12" id="KW-1185">Reference proteome</keyword>
<feature type="domain" description="ABC transporter" evidence="9">
    <location>
        <begin position="332"/>
        <end position="568"/>
    </location>
</feature>
<dbReference type="PROSITE" id="PS50893">
    <property type="entry name" value="ABC_TRANSPORTER_2"/>
    <property type="match status" value="1"/>
</dbReference>
<organism evidence="11 12">
    <name type="scientific">Devosia neptuniae</name>
    <dbReference type="NCBI Taxonomy" id="191302"/>
    <lineage>
        <taxon>Bacteria</taxon>
        <taxon>Pseudomonadati</taxon>
        <taxon>Pseudomonadota</taxon>
        <taxon>Alphaproteobacteria</taxon>
        <taxon>Hyphomicrobiales</taxon>
        <taxon>Devosiaceae</taxon>
        <taxon>Devosia</taxon>
    </lineage>
</organism>
<dbReference type="Gene3D" id="1.20.1560.10">
    <property type="entry name" value="ABC transporter type 1, transmembrane domain"/>
    <property type="match status" value="1"/>
</dbReference>
<evidence type="ECO:0000256" key="1">
    <source>
        <dbReference type="ARBA" id="ARBA00004651"/>
    </source>
</evidence>
<evidence type="ECO:0000259" key="10">
    <source>
        <dbReference type="PROSITE" id="PS50929"/>
    </source>
</evidence>
<comment type="subcellular location">
    <subcellularLocation>
        <location evidence="1">Cell membrane</location>
        <topology evidence="1">Multi-pass membrane protein</topology>
    </subcellularLocation>
</comment>
<evidence type="ECO:0000256" key="6">
    <source>
        <dbReference type="ARBA" id="ARBA00022989"/>
    </source>
</evidence>
<reference evidence="11 12" key="1">
    <citation type="submission" date="2022-09" db="EMBL/GenBank/DDBJ databases">
        <title>Interaction between co-microsymbionts with complementary sets of symbiotic genes in legume-rhizobium systems.</title>
        <authorList>
            <person name="Safronova V."/>
            <person name="Sazanova A."/>
            <person name="Afonin A."/>
            <person name="Chirak E."/>
        </authorList>
    </citation>
    <scope>NUCLEOTIDE SEQUENCE [LARGE SCALE GENOMIC DNA]</scope>
    <source>
        <strain evidence="11 12">A18/4-1</strain>
    </source>
</reference>
<evidence type="ECO:0000256" key="4">
    <source>
        <dbReference type="ARBA" id="ARBA00022741"/>
    </source>
</evidence>
<dbReference type="PROSITE" id="PS00211">
    <property type="entry name" value="ABC_TRANSPORTER_1"/>
    <property type="match status" value="1"/>
</dbReference>
<comment type="similarity">
    <text evidence="2">Belongs to the ABC transporter superfamily.</text>
</comment>
<dbReference type="SMART" id="SM00382">
    <property type="entry name" value="AAA"/>
    <property type="match status" value="1"/>
</dbReference>
<evidence type="ECO:0000313" key="12">
    <source>
        <dbReference type="Proteomes" id="UP001061862"/>
    </source>
</evidence>
<dbReference type="EMBL" id="CP104965">
    <property type="protein sequence ID" value="UXN68276.1"/>
    <property type="molecule type" value="Genomic_DNA"/>
</dbReference>
<evidence type="ECO:0000256" key="8">
    <source>
        <dbReference type="SAM" id="Phobius"/>
    </source>
</evidence>
<dbReference type="PANTHER" id="PTHR24221">
    <property type="entry name" value="ATP-BINDING CASSETTE SUB-FAMILY B"/>
    <property type="match status" value="1"/>
</dbReference>
<feature type="transmembrane region" description="Helical" evidence="8">
    <location>
        <begin position="146"/>
        <end position="175"/>
    </location>
</feature>
<dbReference type="InterPro" id="IPR027417">
    <property type="entry name" value="P-loop_NTPase"/>
</dbReference>
<accession>A0ABY6CBD2</accession>
<evidence type="ECO:0000256" key="5">
    <source>
        <dbReference type="ARBA" id="ARBA00022840"/>
    </source>
</evidence>
<protein>
    <submittedName>
        <fullName evidence="11">Type I secretion system permease/ATPase</fullName>
    </submittedName>
</protein>
<dbReference type="SUPFAM" id="SSF90123">
    <property type="entry name" value="ABC transporter transmembrane region"/>
    <property type="match status" value="1"/>
</dbReference>
<evidence type="ECO:0000256" key="7">
    <source>
        <dbReference type="ARBA" id="ARBA00023136"/>
    </source>
</evidence>
<sequence>MQPSLMQQPAGPSGPVLSLGGPIMALGAISFVSNLLMLTGPLFMLQVYDRVLASRSVPTLLVLTGLVCGLFAFYGFLDALRSRMATRLANVLDARLSGRLFAAAVHFRLIADAPKTADPLRDGDLLRQFLASSAPLALLDLPWVPVYLAVVFLFHYWLGWLAVAGCLVITALMIINEAMARQPTQQASAAQLLRQRQAENIRVNAETVIAMGMLDDLRARWAAQTGRMIAALRTGSDQAAFFSAATKGLRFLLQSLVLALGAYLVIRGEMTAGLMIAASVVTARALAPVEQIVGQWRSFVGARQAWARIRKVLAVRQAAPRDVRLPLPTQSLSVKGLASAPQGQRMPVISGMQFDIAAGDGLAILGPSGSGKSSLARALVGVWPSLAGDIRFDGALLAHFTPDQIGSMIGYLPQRVELFDGTVADNIARFRVNASSEAIIAAAKTAGVHDLISALPDGYNSQVGEQGDLLSAGQRQRIGLARALYGNPFLIILDEPNSNLDAEGDAALTDAIHKARERGSIVIVIAHRPSAIAAVDKVLYMRAGRQMAYGPKTEILQQITQTGTNVRPIKAPGA</sequence>
<dbReference type="Pfam" id="PF00664">
    <property type="entry name" value="ABC_membrane"/>
    <property type="match status" value="1"/>
</dbReference>
<evidence type="ECO:0000256" key="3">
    <source>
        <dbReference type="ARBA" id="ARBA00022692"/>
    </source>
</evidence>
<dbReference type="InterPro" id="IPR003593">
    <property type="entry name" value="AAA+_ATPase"/>
</dbReference>
<dbReference type="PROSITE" id="PS50929">
    <property type="entry name" value="ABC_TM1F"/>
    <property type="match status" value="1"/>
</dbReference>
<dbReference type="InterPro" id="IPR010128">
    <property type="entry name" value="ATPase_T1SS_PrtD-like"/>
</dbReference>
<keyword evidence="7 8" id="KW-0472">Membrane</keyword>
<feature type="transmembrane region" description="Helical" evidence="8">
    <location>
        <begin position="23"/>
        <end position="45"/>
    </location>
</feature>
<feature type="transmembrane region" description="Helical" evidence="8">
    <location>
        <begin position="248"/>
        <end position="266"/>
    </location>
</feature>